<dbReference type="AlphaFoldDB" id="A0A4R9BS95"/>
<organism evidence="2 3">
    <name type="scientific">Cryobacterium serini</name>
    <dbReference type="NCBI Taxonomy" id="1259201"/>
    <lineage>
        <taxon>Bacteria</taxon>
        <taxon>Bacillati</taxon>
        <taxon>Actinomycetota</taxon>
        <taxon>Actinomycetes</taxon>
        <taxon>Micrococcales</taxon>
        <taxon>Microbacteriaceae</taxon>
        <taxon>Cryobacterium</taxon>
    </lineage>
</organism>
<evidence type="ECO:0000313" key="3">
    <source>
        <dbReference type="Proteomes" id="UP000297626"/>
    </source>
</evidence>
<name>A0A4R9BS95_9MICO</name>
<feature type="compositionally biased region" description="Basic residues" evidence="1">
    <location>
        <begin position="1"/>
        <end position="11"/>
    </location>
</feature>
<evidence type="ECO:0000313" key="2">
    <source>
        <dbReference type="EMBL" id="TFD88875.1"/>
    </source>
</evidence>
<reference evidence="2 3" key="1">
    <citation type="submission" date="2019-03" db="EMBL/GenBank/DDBJ databases">
        <title>Genomics of glacier-inhabiting Cryobacterium strains.</title>
        <authorList>
            <person name="Liu Q."/>
            <person name="Xin Y.-H."/>
        </authorList>
    </citation>
    <scope>NUCLEOTIDE SEQUENCE [LARGE SCALE GENOMIC DNA]</scope>
    <source>
        <strain evidence="2 3">Sr54</strain>
    </source>
</reference>
<dbReference type="Proteomes" id="UP000297626">
    <property type="component" value="Unassembled WGS sequence"/>
</dbReference>
<protein>
    <recommendedName>
        <fullName evidence="4">ATP/GTP-binding protein</fullName>
    </recommendedName>
</protein>
<dbReference type="EMBL" id="SOHN01000009">
    <property type="protein sequence ID" value="TFD88875.1"/>
    <property type="molecule type" value="Genomic_DNA"/>
</dbReference>
<keyword evidence="3" id="KW-1185">Reference proteome</keyword>
<evidence type="ECO:0008006" key="4">
    <source>
        <dbReference type="Google" id="ProtNLM"/>
    </source>
</evidence>
<evidence type="ECO:0000256" key="1">
    <source>
        <dbReference type="SAM" id="MobiDB-lite"/>
    </source>
</evidence>
<comment type="caution">
    <text evidence="2">The sequence shown here is derived from an EMBL/GenBank/DDBJ whole genome shotgun (WGS) entry which is preliminary data.</text>
</comment>
<dbReference type="RefSeq" id="WP_134528761.1">
    <property type="nucleotide sequence ID" value="NZ_SOHN01000009.1"/>
</dbReference>
<feature type="region of interest" description="Disordered" evidence="1">
    <location>
        <begin position="1"/>
        <end position="21"/>
    </location>
</feature>
<accession>A0A4R9BS95</accession>
<proteinExistence type="predicted"/>
<sequence length="101" mass="11310">MARSNRPRGRKAQPSGDDEADIGLNHLLAGWRRSEVRRDGLWHVQPVPAKQAVKSYLCPGCTQGIVPGTAHIVTWRGDGVLGDDADLANRRHWHTHCWKIK</sequence>
<gene>
    <name evidence="2" type="ORF">E3T51_05925</name>
</gene>